<proteinExistence type="predicted"/>
<comment type="caution">
    <text evidence="1">The sequence shown here is derived from an EMBL/GenBank/DDBJ whole genome shotgun (WGS) entry which is preliminary data.</text>
</comment>
<dbReference type="EMBL" id="ACCJ01000180">
    <property type="protein sequence ID" value="EEG55087.1"/>
    <property type="molecule type" value="Genomic_DNA"/>
</dbReference>
<sequence length="49" mass="5958">MPEKYKAFYIIESPGRIVNHFPGRKKKFFGFLRGLQENYCLFFCTFFKI</sequence>
<dbReference type="AlphaFoldDB" id="C0D0Q5"/>
<keyword evidence="2" id="KW-1185">Reference proteome</keyword>
<organism evidence="1 2">
    <name type="scientific">[Clostridium] asparagiforme DSM 15981</name>
    <dbReference type="NCBI Taxonomy" id="518636"/>
    <lineage>
        <taxon>Bacteria</taxon>
        <taxon>Bacillati</taxon>
        <taxon>Bacillota</taxon>
        <taxon>Clostridia</taxon>
        <taxon>Lachnospirales</taxon>
        <taxon>Lachnospiraceae</taxon>
        <taxon>Enterocloster</taxon>
    </lineage>
</organism>
<dbReference type="HOGENOM" id="CLU_3133927_0_0_9"/>
<dbReference type="Proteomes" id="UP000004756">
    <property type="component" value="Unassembled WGS sequence"/>
</dbReference>
<protein>
    <submittedName>
        <fullName evidence="1">Uncharacterized protein</fullName>
    </submittedName>
</protein>
<evidence type="ECO:0000313" key="2">
    <source>
        <dbReference type="Proteomes" id="UP000004756"/>
    </source>
</evidence>
<accession>C0D0Q5</accession>
<reference evidence="1 2" key="1">
    <citation type="submission" date="2009-02" db="EMBL/GenBank/DDBJ databases">
        <title>Draft genome sequence of Clostridium asparagiforme (DSM 15981).</title>
        <authorList>
            <person name="Sudarsanam P."/>
            <person name="Ley R."/>
            <person name="Guruge J."/>
            <person name="Turnbaugh P.J."/>
            <person name="Mahowald M."/>
            <person name="Liep D."/>
            <person name="Gordon J."/>
        </authorList>
    </citation>
    <scope>NUCLEOTIDE SEQUENCE [LARGE SCALE GENOMIC DNA]</scope>
    <source>
        <strain evidence="1 2">DSM 15981</strain>
    </source>
</reference>
<name>C0D0Q5_9FIRM</name>
<gene>
    <name evidence="1" type="ORF">CLOSTASPAR_02842</name>
</gene>
<evidence type="ECO:0000313" key="1">
    <source>
        <dbReference type="EMBL" id="EEG55087.1"/>
    </source>
</evidence>